<comment type="caution">
    <text evidence="2">The sequence shown here is derived from an EMBL/GenBank/DDBJ whole genome shotgun (WGS) entry which is preliminary data.</text>
</comment>
<dbReference type="EMBL" id="DUZY01000002">
    <property type="protein sequence ID" value="DAD27292.1"/>
    <property type="molecule type" value="Genomic_DNA"/>
</dbReference>
<organism evidence="2 3">
    <name type="scientific">Nelumbo nucifera</name>
    <name type="common">Sacred lotus</name>
    <dbReference type="NCBI Taxonomy" id="4432"/>
    <lineage>
        <taxon>Eukaryota</taxon>
        <taxon>Viridiplantae</taxon>
        <taxon>Streptophyta</taxon>
        <taxon>Embryophyta</taxon>
        <taxon>Tracheophyta</taxon>
        <taxon>Spermatophyta</taxon>
        <taxon>Magnoliopsida</taxon>
        <taxon>Proteales</taxon>
        <taxon>Nelumbonaceae</taxon>
        <taxon>Nelumbo</taxon>
    </lineage>
</organism>
<evidence type="ECO:0000256" key="1">
    <source>
        <dbReference type="SAM" id="MobiDB-lite"/>
    </source>
</evidence>
<protein>
    <submittedName>
        <fullName evidence="2">Uncharacterized protein</fullName>
    </submittedName>
</protein>
<feature type="region of interest" description="Disordered" evidence="1">
    <location>
        <begin position="1"/>
        <end position="46"/>
    </location>
</feature>
<dbReference type="AlphaFoldDB" id="A0A822Y4V9"/>
<feature type="compositionally biased region" description="Basic and acidic residues" evidence="1">
    <location>
        <begin position="31"/>
        <end position="46"/>
    </location>
</feature>
<name>A0A822Y4V9_NELNU</name>
<reference evidence="2 3" key="1">
    <citation type="journal article" date="2020" name="Mol. Biol. Evol.">
        <title>Distinct Expression and Methylation Patterns for Genes with Different Fates following a Single Whole-Genome Duplication in Flowering Plants.</title>
        <authorList>
            <person name="Shi T."/>
            <person name="Rahmani R.S."/>
            <person name="Gugger P.F."/>
            <person name="Wang M."/>
            <person name="Li H."/>
            <person name="Zhang Y."/>
            <person name="Li Z."/>
            <person name="Wang Q."/>
            <person name="Van de Peer Y."/>
            <person name="Marchal K."/>
            <person name="Chen J."/>
        </authorList>
    </citation>
    <scope>NUCLEOTIDE SEQUENCE [LARGE SCALE GENOMIC DNA]</scope>
    <source>
        <tissue evidence="2">Leaf</tissue>
    </source>
</reference>
<gene>
    <name evidence="2" type="ORF">HUJ06_028761</name>
</gene>
<keyword evidence="3" id="KW-1185">Reference proteome</keyword>
<accession>A0A822Y4V9</accession>
<evidence type="ECO:0000313" key="2">
    <source>
        <dbReference type="EMBL" id="DAD27292.1"/>
    </source>
</evidence>
<evidence type="ECO:0000313" key="3">
    <source>
        <dbReference type="Proteomes" id="UP000607653"/>
    </source>
</evidence>
<dbReference type="Proteomes" id="UP000607653">
    <property type="component" value="Unassembled WGS sequence"/>
</dbReference>
<proteinExistence type="predicted"/>
<sequence>MAGNSGQVHEDDKPIEQKSSIEVGDLQKYSNMKEGEGESREDTKHNIDTDAGAEFIRRVSWVLLKIIAVT</sequence>